<evidence type="ECO:0000313" key="3">
    <source>
        <dbReference type="Proteomes" id="UP000076967"/>
    </source>
</evidence>
<protein>
    <submittedName>
        <fullName evidence="2">Uncharacterized protein</fullName>
    </submittedName>
</protein>
<keyword evidence="1" id="KW-0732">Signal</keyword>
<keyword evidence="3" id="KW-1185">Reference proteome</keyword>
<accession>A0A168JZB5</accession>
<name>A0A168JZB5_9BACL</name>
<proteinExistence type="predicted"/>
<dbReference type="RefSeq" id="WP_068534459.1">
    <property type="nucleotide sequence ID" value="NZ_LVJH01000029.1"/>
</dbReference>
<sequence length="107" mass="12331">MKKVAIFLTTFLIASTLFGSIQSVSASSNSTKVVKSSVASKKVITDREMLAYYNKMMRQIDDKIRSLRLQEGRYAKSSQAYRDVIQQEIDLMKKKEYWLNKAIDLLK</sequence>
<gene>
    <name evidence="2" type="ORF">PGLA_15965</name>
</gene>
<dbReference type="Proteomes" id="UP000076967">
    <property type="component" value="Unassembled WGS sequence"/>
</dbReference>
<evidence type="ECO:0000313" key="2">
    <source>
        <dbReference type="EMBL" id="OAB41305.1"/>
    </source>
</evidence>
<dbReference type="STRING" id="494026.PGLA_15965"/>
<reference evidence="2 3" key="1">
    <citation type="submission" date="2016-03" db="EMBL/GenBank/DDBJ databases">
        <title>Draft genome sequence of Paenibacillus glacialis DSM 22343.</title>
        <authorList>
            <person name="Shin S.-K."/>
            <person name="Yi H."/>
        </authorList>
    </citation>
    <scope>NUCLEOTIDE SEQUENCE [LARGE SCALE GENOMIC DNA]</scope>
    <source>
        <strain evidence="2 3">DSM 22343</strain>
    </source>
</reference>
<evidence type="ECO:0000256" key="1">
    <source>
        <dbReference type="SAM" id="SignalP"/>
    </source>
</evidence>
<feature type="chain" id="PRO_5007898250" evidence="1">
    <location>
        <begin position="27"/>
        <end position="107"/>
    </location>
</feature>
<feature type="signal peptide" evidence="1">
    <location>
        <begin position="1"/>
        <end position="26"/>
    </location>
</feature>
<organism evidence="2 3">
    <name type="scientific">Paenibacillus glacialis</name>
    <dbReference type="NCBI Taxonomy" id="494026"/>
    <lineage>
        <taxon>Bacteria</taxon>
        <taxon>Bacillati</taxon>
        <taxon>Bacillota</taxon>
        <taxon>Bacilli</taxon>
        <taxon>Bacillales</taxon>
        <taxon>Paenibacillaceae</taxon>
        <taxon>Paenibacillus</taxon>
    </lineage>
</organism>
<dbReference type="AlphaFoldDB" id="A0A168JZB5"/>
<dbReference type="EMBL" id="LVJH01000029">
    <property type="protein sequence ID" value="OAB41305.1"/>
    <property type="molecule type" value="Genomic_DNA"/>
</dbReference>
<comment type="caution">
    <text evidence="2">The sequence shown here is derived from an EMBL/GenBank/DDBJ whole genome shotgun (WGS) entry which is preliminary data.</text>
</comment>